<organism evidence="1 2">
    <name type="scientific">Puniceicoccus vermicola</name>
    <dbReference type="NCBI Taxonomy" id="388746"/>
    <lineage>
        <taxon>Bacteria</taxon>
        <taxon>Pseudomonadati</taxon>
        <taxon>Verrucomicrobiota</taxon>
        <taxon>Opitutia</taxon>
        <taxon>Puniceicoccales</taxon>
        <taxon>Puniceicoccaceae</taxon>
        <taxon>Puniceicoccus</taxon>
    </lineage>
</organism>
<dbReference type="EMBL" id="JACHVA010000082">
    <property type="protein sequence ID" value="MBC2602088.1"/>
    <property type="molecule type" value="Genomic_DNA"/>
</dbReference>
<proteinExistence type="predicted"/>
<gene>
    <name evidence="1" type="ORF">H5P30_09900</name>
</gene>
<sequence>MAQVRKETTGTNVPLNGEIVEYNGYQCVGDGSTKVQNLGTLTPKVPIEVGQNSDKLALTDLSAGQRVLVTDEANRVEEYLGDIADNESITRVQLSGAGTIGFDGFYEKASPANGKDTFYGITTGQEITWTGTHWQVYDFGLFDWAYRSSDDTAYPWQATTWEANTGYGAVPDVEKVSASANDNWAIIGPNTFELTVTNNEASSITVNGVSVGASATVNVGWVRNKFTHSNPNFYESYYRVLHLDIPSSARVYPSDENGIYWPNFGGSGSHIFIPIVIPDRGAAYIGTFGGF</sequence>
<dbReference type="RefSeq" id="WP_185692788.1">
    <property type="nucleotide sequence ID" value="NZ_JACHVA010000082.1"/>
</dbReference>
<keyword evidence="2" id="KW-1185">Reference proteome</keyword>
<name>A0A7X1E4K4_9BACT</name>
<dbReference type="AlphaFoldDB" id="A0A7X1E4K4"/>
<dbReference type="Proteomes" id="UP000525652">
    <property type="component" value="Unassembled WGS sequence"/>
</dbReference>
<accession>A0A7X1E4K4</accession>
<evidence type="ECO:0000313" key="1">
    <source>
        <dbReference type="EMBL" id="MBC2602088.1"/>
    </source>
</evidence>
<reference evidence="1 2" key="1">
    <citation type="submission" date="2020-07" db="EMBL/GenBank/DDBJ databases">
        <authorList>
            <person name="Feng X."/>
        </authorList>
    </citation>
    <scope>NUCLEOTIDE SEQUENCE [LARGE SCALE GENOMIC DNA]</scope>
    <source>
        <strain evidence="1 2">JCM14086</strain>
    </source>
</reference>
<evidence type="ECO:0000313" key="2">
    <source>
        <dbReference type="Proteomes" id="UP000525652"/>
    </source>
</evidence>
<comment type="caution">
    <text evidence="1">The sequence shown here is derived from an EMBL/GenBank/DDBJ whole genome shotgun (WGS) entry which is preliminary data.</text>
</comment>
<protein>
    <submittedName>
        <fullName evidence="1">Uncharacterized protein</fullName>
    </submittedName>
</protein>